<evidence type="ECO:0000313" key="2">
    <source>
        <dbReference type="EMBL" id="ETW94094.1"/>
    </source>
</evidence>
<dbReference type="HOGENOM" id="CLU_2877405_0_0_7"/>
<gene>
    <name evidence="2" type="ORF">ETSY1_36380</name>
</gene>
<evidence type="ECO:0000256" key="1">
    <source>
        <dbReference type="SAM" id="MobiDB-lite"/>
    </source>
</evidence>
<protein>
    <submittedName>
        <fullName evidence="2">Uncharacterized protein</fullName>
    </submittedName>
</protein>
<reference evidence="2 3" key="1">
    <citation type="journal article" date="2014" name="Nature">
        <title>An environmental bacterial taxon with a large and distinct metabolic repertoire.</title>
        <authorList>
            <person name="Wilson M.C."/>
            <person name="Mori T."/>
            <person name="Ruckert C."/>
            <person name="Uria A.R."/>
            <person name="Helf M.J."/>
            <person name="Takada K."/>
            <person name="Gernert C."/>
            <person name="Steffens U.A."/>
            <person name="Heycke N."/>
            <person name="Schmitt S."/>
            <person name="Rinke C."/>
            <person name="Helfrich E.J."/>
            <person name="Brachmann A.O."/>
            <person name="Gurgui C."/>
            <person name="Wakimoto T."/>
            <person name="Kracht M."/>
            <person name="Crusemann M."/>
            <person name="Hentschel U."/>
            <person name="Abe I."/>
            <person name="Matsunaga S."/>
            <person name="Kalinowski J."/>
            <person name="Takeyama H."/>
            <person name="Piel J."/>
        </authorList>
    </citation>
    <scope>NUCLEOTIDE SEQUENCE [LARGE SCALE GENOMIC DNA]</scope>
    <source>
        <strain evidence="3">TSY1</strain>
    </source>
</reference>
<proteinExistence type="predicted"/>
<organism evidence="2 3">
    <name type="scientific">Entotheonella factor</name>
    <dbReference type="NCBI Taxonomy" id="1429438"/>
    <lineage>
        <taxon>Bacteria</taxon>
        <taxon>Pseudomonadati</taxon>
        <taxon>Nitrospinota/Tectimicrobiota group</taxon>
        <taxon>Candidatus Tectimicrobiota</taxon>
        <taxon>Candidatus Entotheonellia</taxon>
        <taxon>Candidatus Entotheonellales</taxon>
        <taxon>Candidatus Entotheonellaceae</taxon>
        <taxon>Candidatus Entotheonella</taxon>
    </lineage>
</organism>
<dbReference type="EMBL" id="AZHW01001121">
    <property type="protein sequence ID" value="ETW94094.1"/>
    <property type="molecule type" value="Genomic_DNA"/>
</dbReference>
<accession>W4L860</accession>
<comment type="caution">
    <text evidence="2">The sequence shown here is derived from an EMBL/GenBank/DDBJ whole genome shotgun (WGS) entry which is preliminary data.</text>
</comment>
<dbReference type="AlphaFoldDB" id="W4L860"/>
<keyword evidence="3" id="KW-1185">Reference proteome</keyword>
<feature type="region of interest" description="Disordered" evidence="1">
    <location>
        <begin position="1"/>
        <end position="38"/>
    </location>
</feature>
<dbReference type="Proteomes" id="UP000019141">
    <property type="component" value="Unassembled WGS sequence"/>
</dbReference>
<name>W4L860_ENTF1</name>
<evidence type="ECO:0000313" key="3">
    <source>
        <dbReference type="Proteomes" id="UP000019141"/>
    </source>
</evidence>
<sequence length="63" mass="7038">MDTVSSFKKLSEADMPSRAEPLLLPPANPAHNREPSYDEQDIDGYTIAEAHAALEAFKRSRNH</sequence>